<feature type="region of interest" description="Disordered" evidence="1">
    <location>
        <begin position="752"/>
        <end position="776"/>
    </location>
</feature>
<feature type="compositionally biased region" description="Basic and acidic residues" evidence="1">
    <location>
        <begin position="856"/>
        <end position="866"/>
    </location>
</feature>
<dbReference type="EMBL" id="CP099426">
    <property type="protein sequence ID" value="USW57157.1"/>
    <property type="molecule type" value="Genomic_DNA"/>
</dbReference>
<evidence type="ECO:0000313" key="3">
    <source>
        <dbReference type="Proteomes" id="UP001056384"/>
    </source>
</evidence>
<feature type="compositionally biased region" description="Polar residues" evidence="1">
    <location>
        <begin position="65"/>
        <end position="78"/>
    </location>
</feature>
<dbReference type="InterPro" id="IPR011990">
    <property type="entry name" value="TPR-like_helical_dom_sf"/>
</dbReference>
<gene>
    <name evidence="2" type="ORF">Slin15195_G104760</name>
</gene>
<feature type="region of interest" description="Disordered" evidence="1">
    <location>
        <begin position="65"/>
        <end position="85"/>
    </location>
</feature>
<reference evidence="2" key="1">
    <citation type="submission" date="2022-06" db="EMBL/GenBank/DDBJ databases">
        <title>Complete genome sequences of two strains of the flax pathogen Septoria linicola.</title>
        <authorList>
            <person name="Lapalu N."/>
            <person name="Simon A."/>
            <person name="Demenou B."/>
            <person name="Paumier D."/>
            <person name="Guillot M.-P."/>
            <person name="Gout L."/>
            <person name="Valade R."/>
        </authorList>
    </citation>
    <scope>NUCLEOTIDE SEQUENCE</scope>
    <source>
        <strain evidence="2">SE15195</strain>
    </source>
</reference>
<sequence length="866" mass="96960">MLSLLSRAAQIGNLCRCQQCLPHAQGVAKVVSAAGSVLRPRYQSFSTAWTADDPIVAATNGRDANYQTPRQWDQPSTNHEGEFHTGPAGGAEVLLEEQSILRERDVFHAGQMDILNDVTPNINVGPIETLEVSEDLQADLERNLDSSAERKYVPQWPTNTGRQLHRHHLPPQSIYAVRRRKREAATTRWYEKKLLRVQLSMDMLQLKFFMWLRARGPVHRFVSSVPDPYANIILQHPRVLQREFTQKKSDFDRLLSTHSNESGSFVFARSSGDVPLCHYAEDDLGTFRNQQRELQQSIKLIFDQTYARKSSGTDVAGIDWDVRMRGLVEIFWRLSSSPAPPNLDVYNTLITCLRREEHPQLTEHVISCFVSSKMRPNEVSLASILGFYTDTDNVLRFRRWVQLMRGNFGGLMASAPWIRRFKASNGRIKERDDKPGNYVQLPHPTPIVFDALVKGVLHFSGFGAALELCRNLSDEGWGMDLRGFGILLNDCAVRGDWDSGFAIWSQILALQQKSIKAGDGRTEAETIMTPLFADMLRLCRRCDKRHEFADVWAQASRTHPKAIHRIMDIVKAEGAALGESHSAAEQDVEDAQAVSPSNATVALAEDRNQALEALAKLRVQSVGNTDNRALYQEYLALQADVDFLKTLESKGAGSKPRARTWSELAKSAYNLIASHPETLEKRTSNHRVAQGMRKHDETRPVSYSDLAKNAYHLVADHPSTLEQRKMQPPLQGSIDLAQDDSQQLSSSIDFNENVDGAASPQTVGHRLVSKSTRSGETVSYTSLVSSAYHLIADHPSTLERRKQNHGARHIAEQAGADEDSSPHSSGERKSQSTKPVTMAQLHGHESGSDELDDYEAGERPMSHSRS</sequence>
<organism evidence="2 3">
    <name type="scientific">Septoria linicola</name>
    <dbReference type="NCBI Taxonomy" id="215465"/>
    <lineage>
        <taxon>Eukaryota</taxon>
        <taxon>Fungi</taxon>
        <taxon>Dikarya</taxon>
        <taxon>Ascomycota</taxon>
        <taxon>Pezizomycotina</taxon>
        <taxon>Dothideomycetes</taxon>
        <taxon>Dothideomycetidae</taxon>
        <taxon>Mycosphaerellales</taxon>
        <taxon>Mycosphaerellaceae</taxon>
        <taxon>Septoria</taxon>
    </lineage>
</organism>
<dbReference type="Gene3D" id="1.25.40.10">
    <property type="entry name" value="Tetratricopeptide repeat domain"/>
    <property type="match status" value="2"/>
</dbReference>
<evidence type="ECO:0000313" key="2">
    <source>
        <dbReference type="EMBL" id="USW57157.1"/>
    </source>
</evidence>
<proteinExistence type="predicted"/>
<name>A0A9Q9AWF6_9PEZI</name>
<feature type="region of interest" description="Disordered" evidence="1">
    <location>
        <begin position="800"/>
        <end position="866"/>
    </location>
</feature>
<dbReference type="Proteomes" id="UP001056384">
    <property type="component" value="Chromosome 9"/>
</dbReference>
<dbReference type="AlphaFoldDB" id="A0A9Q9AWF6"/>
<accession>A0A9Q9AWF6</accession>
<keyword evidence="3" id="KW-1185">Reference proteome</keyword>
<protein>
    <submittedName>
        <fullName evidence="2">Tetratricopeptide-like helical domain superfamily</fullName>
    </submittedName>
</protein>
<evidence type="ECO:0000256" key="1">
    <source>
        <dbReference type="SAM" id="MobiDB-lite"/>
    </source>
</evidence>